<evidence type="ECO:0000256" key="1">
    <source>
        <dbReference type="SAM" id="Phobius"/>
    </source>
</evidence>
<organism evidence="3 4">
    <name type="scientific">Paenibacillus zeisoli</name>
    <dbReference type="NCBI Taxonomy" id="2496267"/>
    <lineage>
        <taxon>Bacteria</taxon>
        <taxon>Bacillati</taxon>
        <taxon>Bacillota</taxon>
        <taxon>Bacilli</taxon>
        <taxon>Bacillales</taxon>
        <taxon>Paenibacillaceae</taxon>
        <taxon>Paenibacillus</taxon>
    </lineage>
</organism>
<dbReference type="AlphaFoldDB" id="A0A3S1B5G5"/>
<sequence>MNQFILFFSKMRGMSRTPLKVTRRNVLIGFIGGFVAVGLLAILTEMGHGLWIMAPFGASCVLAFGVWDSPLSQPRNIIGGHLISTLTGLLVYHLVGGGFLSMAIGVGAAISFMMLAKMTHPPAGADPLVVIMAGSSWSFLFTPVLIGAVVIVAAALIINNLDRTRNYPTFWW</sequence>
<feature type="transmembrane region" description="Helical" evidence="1">
    <location>
        <begin position="49"/>
        <end position="68"/>
    </location>
</feature>
<feature type="domain" description="HPP transmembrane region" evidence="2">
    <location>
        <begin position="20"/>
        <end position="168"/>
    </location>
</feature>
<dbReference type="PANTHER" id="PTHR33741:SF5">
    <property type="entry name" value="TRANSMEMBRANE PROTEIN DDB_G0269096-RELATED"/>
    <property type="match status" value="1"/>
</dbReference>
<dbReference type="RefSeq" id="WP_127200639.1">
    <property type="nucleotide sequence ID" value="NZ_RZNX01000011.1"/>
</dbReference>
<feature type="transmembrane region" description="Helical" evidence="1">
    <location>
        <begin position="89"/>
        <end position="116"/>
    </location>
</feature>
<proteinExistence type="predicted"/>
<dbReference type="Pfam" id="PF04982">
    <property type="entry name" value="TM_HPP"/>
    <property type="match status" value="1"/>
</dbReference>
<keyword evidence="1" id="KW-0812">Transmembrane</keyword>
<dbReference type="Proteomes" id="UP000272464">
    <property type="component" value="Unassembled WGS sequence"/>
</dbReference>
<gene>
    <name evidence="3" type="ORF">EJP77_17940</name>
</gene>
<evidence type="ECO:0000313" key="3">
    <source>
        <dbReference type="EMBL" id="RUT28095.1"/>
    </source>
</evidence>
<keyword evidence="4" id="KW-1185">Reference proteome</keyword>
<evidence type="ECO:0000313" key="4">
    <source>
        <dbReference type="Proteomes" id="UP000272464"/>
    </source>
</evidence>
<dbReference type="InterPro" id="IPR007065">
    <property type="entry name" value="HPP"/>
</dbReference>
<keyword evidence="1" id="KW-0472">Membrane</keyword>
<keyword evidence="1" id="KW-1133">Transmembrane helix</keyword>
<reference evidence="3 4" key="1">
    <citation type="submission" date="2018-12" db="EMBL/GenBank/DDBJ databases">
        <authorList>
            <person name="Sun L."/>
            <person name="Chen Z."/>
        </authorList>
    </citation>
    <scope>NUCLEOTIDE SEQUENCE [LARGE SCALE GENOMIC DNA]</scope>
    <source>
        <strain evidence="3 4">3-5-3</strain>
    </source>
</reference>
<dbReference type="PANTHER" id="PTHR33741">
    <property type="entry name" value="TRANSMEMBRANE PROTEIN DDB_G0269096-RELATED"/>
    <property type="match status" value="1"/>
</dbReference>
<feature type="transmembrane region" description="Helical" evidence="1">
    <location>
        <begin position="21"/>
        <end position="43"/>
    </location>
</feature>
<evidence type="ECO:0000259" key="2">
    <source>
        <dbReference type="Pfam" id="PF04982"/>
    </source>
</evidence>
<dbReference type="OrthoDB" id="9811720at2"/>
<dbReference type="EMBL" id="RZNX01000011">
    <property type="protein sequence ID" value="RUT28095.1"/>
    <property type="molecule type" value="Genomic_DNA"/>
</dbReference>
<feature type="transmembrane region" description="Helical" evidence="1">
    <location>
        <begin position="136"/>
        <end position="158"/>
    </location>
</feature>
<comment type="caution">
    <text evidence="3">The sequence shown here is derived from an EMBL/GenBank/DDBJ whole genome shotgun (WGS) entry which is preliminary data.</text>
</comment>
<protein>
    <submittedName>
        <fullName evidence="3">HPP family protein</fullName>
    </submittedName>
</protein>
<dbReference type="InterPro" id="IPR058581">
    <property type="entry name" value="TM_HPP"/>
</dbReference>
<name>A0A3S1B5G5_9BACL</name>
<accession>A0A3S1B5G5</accession>